<dbReference type="InterPro" id="IPR050091">
    <property type="entry name" value="PKS_NRPS_Biosynth_Enz"/>
</dbReference>
<dbReference type="InterPro" id="IPR001227">
    <property type="entry name" value="Ac_transferase_dom_sf"/>
</dbReference>
<dbReference type="GO" id="GO:0006633">
    <property type="term" value="P:fatty acid biosynthetic process"/>
    <property type="evidence" value="ECO:0007669"/>
    <property type="project" value="TreeGrafter"/>
</dbReference>
<proteinExistence type="predicted"/>
<feature type="domain" description="Ketosynthase family 3 (KS3)" evidence="4">
    <location>
        <begin position="1"/>
        <end position="127"/>
    </location>
</feature>
<dbReference type="GO" id="GO:0044550">
    <property type="term" value="P:secondary metabolite biosynthetic process"/>
    <property type="evidence" value="ECO:0007669"/>
    <property type="project" value="TreeGrafter"/>
</dbReference>
<keyword evidence="3" id="KW-0808">Transferase</keyword>
<organism evidence="5">
    <name type="scientific">Cercospora janseana</name>
    <dbReference type="NCBI Taxonomy" id="706553"/>
    <lineage>
        <taxon>Eukaryota</taxon>
        <taxon>Fungi</taxon>
        <taxon>Dikarya</taxon>
        <taxon>Ascomycota</taxon>
        <taxon>Pezizomycotina</taxon>
        <taxon>Dothideomycetes</taxon>
        <taxon>Dothideomycetidae</taxon>
        <taxon>Mycosphaerellales</taxon>
        <taxon>Mycosphaerellaceae</taxon>
        <taxon>Cercospora</taxon>
    </lineage>
</organism>
<evidence type="ECO:0000313" key="5">
    <source>
        <dbReference type="EMBL" id="ACJ67116.1"/>
    </source>
</evidence>
<dbReference type="AlphaFoldDB" id="B7TIW2"/>
<dbReference type="InterPro" id="IPR016039">
    <property type="entry name" value="Thiolase-like"/>
</dbReference>
<evidence type="ECO:0000259" key="4">
    <source>
        <dbReference type="PROSITE" id="PS52004"/>
    </source>
</evidence>
<accession>B7TIW2</accession>
<dbReference type="GO" id="GO:0004312">
    <property type="term" value="F:fatty acid synthase activity"/>
    <property type="evidence" value="ECO:0007669"/>
    <property type="project" value="TreeGrafter"/>
</dbReference>
<dbReference type="InterPro" id="IPR020841">
    <property type="entry name" value="PKS_Beta-ketoAc_synthase_dom"/>
</dbReference>
<dbReference type="PANTHER" id="PTHR43775:SF20">
    <property type="entry name" value="HYBRID PKS-NRPS SYNTHETASE APDA"/>
    <property type="match status" value="1"/>
</dbReference>
<dbReference type="EMBL" id="FJ227591">
    <property type="protein sequence ID" value="ACJ67116.1"/>
    <property type="molecule type" value="Genomic_DNA"/>
</dbReference>
<dbReference type="InterPro" id="IPR032821">
    <property type="entry name" value="PKS_assoc"/>
</dbReference>
<evidence type="ECO:0000256" key="1">
    <source>
        <dbReference type="ARBA" id="ARBA00022450"/>
    </source>
</evidence>
<dbReference type="PROSITE" id="PS52004">
    <property type="entry name" value="KS3_2"/>
    <property type="match status" value="1"/>
</dbReference>
<dbReference type="Pfam" id="PF16197">
    <property type="entry name" value="KAsynt_C_assoc"/>
    <property type="match status" value="1"/>
</dbReference>
<dbReference type="Gene3D" id="3.30.70.3290">
    <property type="match status" value="1"/>
</dbReference>
<name>B7TIW2_9PEZI</name>
<protein>
    <submittedName>
        <fullName evidence="5">Polyketide synthase</fullName>
    </submittedName>
</protein>
<dbReference type="SUPFAM" id="SSF53901">
    <property type="entry name" value="Thiolase-like"/>
    <property type="match status" value="1"/>
</dbReference>
<keyword evidence="1" id="KW-0596">Phosphopantetheine</keyword>
<evidence type="ECO:0000256" key="2">
    <source>
        <dbReference type="ARBA" id="ARBA00022553"/>
    </source>
</evidence>
<evidence type="ECO:0000256" key="3">
    <source>
        <dbReference type="ARBA" id="ARBA00022679"/>
    </source>
</evidence>
<dbReference type="Gene3D" id="3.40.47.10">
    <property type="match status" value="1"/>
</dbReference>
<keyword evidence="2" id="KW-0597">Phosphoprotein</keyword>
<feature type="non-terminal residue" evidence="5">
    <location>
        <position position="244"/>
    </location>
</feature>
<feature type="non-terminal residue" evidence="5">
    <location>
        <position position="1"/>
    </location>
</feature>
<reference evidence="5" key="1">
    <citation type="journal article" date="2009" name="Appl. Environ. Microbiol.">
        <title>Insect-specific polyketide synthases (PKSs), potential PKS-nonribosomal peptide synthetase hybrids, and novel PKS clades in tropical fungi.</title>
        <authorList>
            <person name="Amnuaykanjanasin A."/>
            <person name="Phonghanpot S."/>
            <person name="Sengpanich N."/>
            <person name="Cheevadhanarak S."/>
            <person name="Tanticharoen M."/>
        </authorList>
    </citation>
    <scope>NUCLEOTIDE SEQUENCE</scope>
    <source>
        <strain evidence="5">F1R1A1</strain>
    </source>
</reference>
<dbReference type="Gene3D" id="3.40.366.10">
    <property type="entry name" value="Malonyl-Coenzyme A Acyl Carrier Protein, domain 2"/>
    <property type="match status" value="1"/>
</dbReference>
<dbReference type="PANTHER" id="PTHR43775">
    <property type="entry name" value="FATTY ACID SYNTHASE"/>
    <property type="match status" value="1"/>
</dbReference>
<sequence length="244" mass="26026">EAHGTGTFPLSTKASPINPEYGIRLGTAGDPKEAAAIHESLGSQRDPSDPLNGLAGLLKGIKSIEHGYIAPNLLFNTLNPKVEPFIAGLKVPTSLTPWPQLPDGVPRRVSVNSFGFGGSNAHAILESAPFLNTVKTSTARGIEPVAPFVFSAMSEASLIDQLQAYSDHLDTFFDTDPADLSWTLRSRRSIFPFKAAFAAKTIPELANKLKEAVGQSKEKPVGIRSKASELPKILGVFSGHGAQW</sequence>